<keyword evidence="7" id="KW-0472">Membrane</keyword>
<dbReference type="Gene3D" id="1.10.520.20">
    <property type="entry name" value="N-terminal domain of the delta subunit of the F1F0-ATP synthase"/>
    <property type="match status" value="1"/>
</dbReference>
<dbReference type="InterPro" id="IPR000711">
    <property type="entry name" value="ATPase_OSCP/dsu"/>
</dbReference>
<dbReference type="HAMAP" id="MF_01416">
    <property type="entry name" value="ATP_synth_delta_bact"/>
    <property type="match status" value="1"/>
</dbReference>
<evidence type="ECO:0000256" key="9">
    <source>
        <dbReference type="SAM" id="SignalP"/>
    </source>
</evidence>
<dbReference type="Pfam" id="PF00213">
    <property type="entry name" value="OSCP"/>
    <property type="match status" value="1"/>
</dbReference>
<dbReference type="OMA" id="FTITWGF"/>
<keyword evidence="5" id="KW-0406">Ion transport</keyword>
<keyword evidence="4" id="KW-0375">Hydrogen ion transport</keyword>
<protein>
    <submittedName>
        <fullName evidence="10">ATP synthase subunit delta, chloroplastic</fullName>
    </submittedName>
</protein>
<keyword evidence="8" id="KW-0066">ATP synthesis</keyword>
<evidence type="ECO:0000256" key="8">
    <source>
        <dbReference type="ARBA" id="ARBA00023310"/>
    </source>
</evidence>
<dbReference type="SUPFAM" id="SSF47928">
    <property type="entry name" value="N-terminal domain of the delta subunit of the F1F0-ATP synthase"/>
    <property type="match status" value="1"/>
</dbReference>
<evidence type="ECO:0000256" key="7">
    <source>
        <dbReference type="ARBA" id="ARBA00023136"/>
    </source>
</evidence>
<keyword evidence="3" id="KW-0813">Transport</keyword>
<feature type="signal peptide" evidence="9">
    <location>
        <begin position="1"/>
        <end position="22"/>
    </location>
</feature>
<evidence type="ECO:0000256" key="4">
    <source>
        <dbReference type="ARBA" id="ARBA00022781"/>
    </source>
</evidence>
<evidence type="ECO:0000256" key="2">
    <source>
        <dbReference type="ARBA" id="ARBA00007046"/>
    </source>
</evidence>
<name>A0A1Q9E0E1_SYMMI</name>
<evidence type="ECO:0000256" key="5">
    <source>
        <dbReference type="ARBA" id="ARBA00023065"/>
    </source>
</evidence>
<comment type="caution">
    <text evidence="10">The sequence shown here is derived from an EMBL/GenBank/DDBJ whole genome shotgun (WGS) entry which is preliminary data.</text>
</comment>
<dbReference type="InterPro" id="IPR026015">
    <property type="entry name" value="ATP_synth_OSCP/delta_N_sf"/>
</dbReference>
<comment type="subcellular location">
    <subcellularLocation>
        <location evidence="1">Membrane</location>
    </subcellularLocation>
</comment>
<proteinExistence type="inferred from homology"/>
<keyword evidence="9" id="KW-0732">Signal</keyword>
<gene>
    <name evidence="10" type="primary">atpD</name>
    <name evidence="10" type="ORF">AK812_SmicGene16423</name>
</gene>
<dbReference type="Proteomes" id="UP000186817">
    <property type="component" value="Unassembled WGS sequence"/>
</dbReference>
<feature type="chain" id="PRO_5012277131" evidence="9">
    <location>
        <begin position="23"/>
        <end position="259"/>
    </location>
</feature>
<keyword evidence="6" id="KW-0793">Thylakoid</keyword>
<dbReference type="OrthoDB" id="1262810at2759"/>
<organism evidence="10 11">
    <name type="scientific">Symbiodinium microadriaticum</name>
    <name type="common">Dinoflagellate</name>
    <name type="synonym">Zooxanthella microadriatica</name>
    <dbReference type="NCBI Taxonomy" id="2951"/>
    <lineage>
        <taxon>Eukaryota</taxon>
        <taxon>Sar</taxon>
        <taxon>Alveolata</taxon>
        <taxon>Dinophyceae</taxon>
        <taxon>Suessiales</taxon>
        <taxon>Symbiodiniaceae</taxon>
        <taxon>Symbiodinium</taxon>
    </lineage>
</organism>
<evidence type="ECO:0000313" key="10">
    <source>
        <dbReference type="EMBL" id="OLQ00890.1"/>
    </source>
</evidence>
<accession>A0A1Q9E0E1</accession>
<evidence type="ECO:0000256" key="1">
    <source>
        <dbReference type="ARBA" id="ARBA00004370"/>
    </source>
</evidence>
<reference evidence="10 11" key="1">
    <citation type="submission" date="2016-02" db="EMBL/GenBank/DDBJ databases">
        <title>Genome analysis of coral dinoflagellate symbionts highlights evolutionary adaptations to a symbiotic lifestyle.</title>
        <authorList>
            <person name="Aranda M."/>
            <person name="Li Y."/>
            <person name="Liew Y.J."/>
            <person name="Baumgarten S."/>
            <person name="Simakov O."/>
            <person name="Wilson M."/>
            <person name="Piel J."/>
            <person name="Ashoor H."/>
            <person name="Bougouffa S."/>
            <person name="Bajic V.B."/>
            <person name="Ryu T."/>
            <person name="Ravasi T."/>
            <person name="Bayer T."/>
            <person name="Micklem G."/>
            <person name="Kim H."/>
            <person name="Bhak J."/>
            <person name="Lajeunesse T.C."/>
            <person name="Voolstra C.R."/>
        </authorList>
    </citation>
    <scope>NUCLEOTIDE SEQUENCE [LARGE SCALE GENOMIC DNA]</scope>
    <source>
        <strain evidence="10 11">CCMP2467</strain>
    </source>
</reference>
<dbReference type="GO" id="GO:0016020">
    <property type="term" value="C:membrane"/>
    <property type="evidence" value="ECO:0007669"/>
    <property type="project" value="UniProtKB-SubCell"/>
</dbReference>
<comment type="similarity">
    <text evidence="2">Belongs to the ATPase delta chain family.</text>
</comment>
<evidence type="ECO:0000256" key="3">
    <source>
        <dbReference type="ARBA" id="ARBA00022448"/>
    </source>
</evidence>
<keyword evidence="11" id="KW-1185">Reference proteome</keyword>
<dbReference type="EMBL" id="LSRX01000312">
    <property type="protein sequence ID" value="OLQ00890.1"/>
    <property type="molecule type" value="Genomic_DNA"/>
</dbReference>
<evidence type="ECO:0000256" key="6">
    <source>
        <dbReference type="ARBA" id="ARBA00023078"/>
    </source>
</evidence>
<evidence type="ECO:0000313" key="11">
    <source>
        <dbReference type="Proteomes" id="UP000186817"/>
    </source>
</evidence>
<dbReference type="NCBIfam" id="TIGR01145">
    <property type="entry name" value="ATP_synt_delta"/>
    <property type="match status" value="1"/>
</dbReference>
<dbReference type="PANTHER" id="PTHR11910">
    <property type="entry name" value="ATP SYNTHASE DELTA CHAIN"/>
    <property type="match status" value="1"/>
</dbReference>
<sequence length="259" mass="28557">MARVRVGAVLALGLVQLCSLGALESFVTSRQAEVQHAAGRGVAARLKKRVALRADGSLLRPFGPVVAYAKVLMDTSERTKEFVQVAADVMDVKDAFTDAEFLDSLSLIQNNYNLTNVQKAEKIIQLLKPEGEAFQSSVMPKFIVFLGKKNRLRGLKEICNDFMQSLYFNQGIAPVIVRTAQRLSEDQKARIKEKMCVKAECAEIKLIEQVDANLIAGFTITWGFVDPVRLEAPSHGIDLSLRRILNKEALQVGGLVEAL</sequence>
<dbReference type="GO" id="GO:0046933">
    <property type="term" value="F:proton-transporting ATP synthase activity, rotational mechanism"/>
    <property type="evidence" value="ECO:0007669"/>
    <property type="project" value="InterPro"/>
</dbReference>
<dbReference type="AlphaFoldDB" id="A0A1Q9E0E1"/>